<name>A0AA41TAT7_SCICA</name>
<evidence type="ECO:0000313" key="4">
    <source>
        <dbReference type="EMBL" id="MBZ3891346.1"/>
    </source>
</evidence>
<dbReference type="AlphaFoldDB" id="A0AA41TAT7"/>
<feature type="chain" id="PRO_5041467348" evidence="3">
    <location>
        <begin position="19"/>
        <end position="86"/>
    </location>
</feature>
<keyword evidence="5" id="KW-1185">Reference proteome</keyword>
<keyword evidence="1" id="KW-0807">Transducer</keyword>
<dbReference type="PANTHER" id="PTHR48001">
    <property type="entry name" value="OLFACTORY RECEPTOR"/>
    <property type="match status" value="1"/>
</dbReference>
<gene>
    <name evidence="4" type="ORF">SUZIE_212500</name>
</gene>
<evidence type="ECO:0000256" key="1">
    <source>
        <dbReference type="ARBA" id="ARBA00023040"/>
    </source>
</evidence>
<comment type="caution">
    <text evidence="4">The sequence shown here is derived from an EMBL/GenBank/DDBJ whole genome shotgun (WGS) entry which is preliminary data.</text>
</comment>
<evidence type="ECO:0000256" key="3">
    <source>
        <dbReference type="SAM" id="SignalP"/>
    </source>
</evidence>
<dbReference type="EMBL" id="JAATJV010447629">
    <property type="protein sequence ID" value="MBZ3891346.1"/>
    <property type="molecule type" value="Genomic_DNA"/>
</dbReference>
<accession>A0AA41TAT7</accession>
<proteinExistence type="predicted"/>
<feature type="signal peptide" evidence="3">
    <location>
        <begin position="1"/>
        <end position="18"/>
    </location>
</feature>
<evidence type="ECO:0000313" key="5">
    <source>
        <dbReference type="Proteomes" id="UP001166674"/>
    </source>
</evidence>
<keyword evidence="2 4" id="KW-0675">Receptor</keyword>
<dbReference type="Proteomes" id="UP001166674">
    <property type="component" value="Unassembled WGS sequence"/>
</dbReference>
<organism evidence="4 5">
    <name type="scientific">Sciurus carolinensis</name>
    <name type="common">Eastern gray squirrel</name>
    <dbReference type="NCBI Taxonomy" id="30640"/>
    <lineage>
        <taxon>Eukaryota</taxon>
        <taxon>Metazoa</taxon>
        <taxon>Chordata</taxon>
        <taxon>Craniata</taxon>
        <taxon>Vertebrata</taxon>
        <taxon>Euteleostomi</taxon>
        <taxon>Mammalia</taxon>
        <taxon>Eutheria</taxon>
        <taxon>Euarchontoglires</taxon>
        <taxon>Glires</taxon>
        <taxon>Rodentia</taxon>
        <taxon>Sciuromorpha</taxon>
        <taxon>Sciuridae</taxon>
        <taxon>Sciurinae</taxon>
        <taxon>Sciurini</taxon>
        <taxon>Sciurus</taxon>
    </lineage>
</organism>
<dbReference type="Gene3D" id="1.20.1070.10">
    <property type="entry name" value="Rhodopsin 7-helix transmembrane proteins"/>
    <property type="match status" value="1"/>
</dbReference>
<reference evidence="4" key="1">
    <citation type="submission" date="2020-03" db="EMBL/GenBank/DDBJ databases">
        <title>Studies in the Genomics of Life Span.</title>
        <authorList>
            <person name="Glass D."/>
        </authorList>
    </citation>
    <scope>NUCLEOTIDE SEQUENCE</scope>
    <source>
        <strain evidence="4">SUZIE</strain>
        <tissue evidence="4">Muscle</tissue>
    </source>
</reference>
<evidence type="ECO:0000256" key="2">
    <source>
        <dbReference type="ARBA" id="ARBA00023170"/>
    </source>
</evidence>
<sequence>MYLVTVLGNLLIILAVSSDSHLHIQMYFFFSYMSLVDSGFIHHCPEHNCGHPNSQQSYLLYGLPDTEVSFYHFWMHGLYASDCEGL</sequence>
<keyword evidence="3" id="KW-0732">Signal</keyword>
<protein>
    <submittedName>
        <fullName evidence="4">Olfactory receptor 7E24</fullName>
    </submittedName>
</protein>
<keyword evidence="1" id="KW-0297">G-protein coupled receptor</keyword>
<dbReference type="GO" id="GO:0004930">
    <property type="term" value="F:G protein-coupled receptor activity"/>
    <property type="evidence" value="ECO:0007669"/>
    <property type="project" value="UniProtKB-KW"/>
</dbReference>
<dbReference type="SUPFAM" id="SSF81321">
    <property type="entry name" value="Family A G protein-coupled receptor-like"/>
    <property type="match status" value="1"/>
</dbReference>